<reference evidence="2 3" key="1">
    <citation type="submission" date="2015-11" db="EMBL/GenBank/DDBJ databases">
        <title>Genomic analysis of 38 Legionella species identifies large and diverse effector repertoires.</title>
        <authorList>
            <person name="Burstein D."/>
            <person name="Amaro F."/>
            <person name="Zusman T."/>
            <person name="Lifshitz Z."/>
            <person name="Cohen O."/>
            <person name="Gilbert J.A."/>
            <person name="Pupko T."/>
            <person name="Shuman H.A."/>
            <person name="Segal G."/>
        </authorList>
    </citation>
    <scope>NUCLEOTIDE SEQUENCE [LARGE SCALE GENOMIC DNA]</scope>
    <source>
        <strain evidence="2 3">ATCC 51914</strain>
    </source>
</reference>
<dbReference type="EMBL" id="LNZB01000051">
    <property type="protein sequence ID" value="KTD76641.1"/>
    <property type="molecule type" value="Genomic_DNA"/>
</dbReference>
<evidence type="ECO:0000256" key="1">
    <source>
        <dbReference type="SAM" id="Phobius"/>
    </source>
</evidence>
<evidence type="ECO:0000313" key="3">
    <source>
        <dbReference type="Proteomes" id="UP000054729"/>
    </source>
</evidence>
<keyword evidence="3" id="KW-1185">Reference proteome</keyword>
<dbReference type="Proteomes" id="UP000054729">
    <property type="component" value="Unassembled WGS sequence"/>
</dbReference>
<feature type="transmembrane region" description="Helical" evidence="1">
    <location>
        <begin position="29"/>
        <end position="50"/>
    </location>
</feature>
<dbReference type="RefSeq" id="WP_058480982.1">
    <property type="nucleotide sequence ID" value="NZ_CAAAIQ010000001.1"/>
</dbReference>
<sequence length="66" mass="7400">MKIKRILFSVLSVFLPWLVLLFKDNPGGALLALLMQATVIGWPFASIWAWRTINPVQESDTTKAQG</sequence>
<dbReference type="PATRIC" id="fig|66969.6.peg.2567"/>
<keyword evidence="1" id="KW-0472">Membrane</keyword>
<gene>
    <name evidence="2" type="ORF">Lwal_2363</name>
</gene>
<dbReference type="STRING" id="66969.Lwal_2363"/>
<protein>
    <recommendedName>
        <fullName evidence="4">YqaE/Pmp3 family membrane protein</fullName>
    </recommendedName>
</protein>
<comment type="caution">
    <text evidence="2">The sequence shown here is derived from an EMBL/GenBank/DDBJ whole genome shotgun (WGS) entry which is preliminary data.</text>
</comment>
<accession>A0A0W1A5L2</accession>
<name>A0A0W1A5L2_9GAMM</name>
<evidence type="ECO:0008006" key="4">
    <source>
        <dbReference type="Google" id="ProtNLM"/>
    </source>
</evidence>
<dbReference type="AlphaFoldDB" id="A0A0W1A5L2"/>
<organism evidence="2 3">
    <name type="scientific">Legionella waltersii</name>
    <dbReference type="NCBI Taxonomy" id="66969"/>
    <lineage>
        <taxon>Bacteria</taxon>
        <taxon>Pseudomonadati</taxon>
        <taxon>Pseudomonadota</taxon>
        <taxon>Gammaproteobacteria</taxon>
        <taxon>Legionellales</taxon>
        <taxon>Legionellaceae</taxon>
        <taxon>Legionella</taxon>
    </lineage>
</organism>
<keyword evidence="1" id="KW-1133">Transmembrane helix</keyword>
<proteinExistence type="predicted"/>
<keyword evidence="1" id="KW-0812">Transmembrane</keyword>
<feature type="transmembrane region" description="Helical" evidence="1">
    <location>
        <begin position="6"/>
        <end position="22"/>
    </location>
</feature>
<evidence type="ECO:0000313" key="2">
    <source>
        <dbReference type="EMBL" id="KTD76641.1"/>
    </source>
</evidence>
<dbReference type="OrthoDB" id="9810121at2"/>